<accession>A0A370TZE7</accession>
<dbReference type="Proteomes" id="UP000254866">
    <property type="component" value="Unassembled WGS sequence"/>
</dbReference>
<dbReference type="InterPro" id="IPR008928">
    <property type="entry name" value="6-hairpin_glycosidase_sf"/>
</dbReference>
<proteinExistence type="predicted"/>
<sequence>MSWNYRFQSDREKHGDVGPPPPDLYKPSGSRDGRDIASTVSRRTWSRRDIAIMFLRGVLLVPALIVLCYRARPSLAAPAASQGAQLANLPADNWQQYVRAPRHNVVGASRVLSQYTKGNVTNPDGLINGKGSTVLTRTQPPPSEDPNVPSPDEIVPAIVVDFGLNMPGWLTIDFDGAYNFSAGRPGIRLAFSETLEFLTDLSDFSRSNNGETITPGSDQIAVKEGEYTWTATHGCEYGNQVCVDGLHGFRYVKIYLDAMYFDEPYTTSYGSVSISSINLKLSGYRGTPDTFTGWLETSDEDLNQWWYDSVYTNDICTDTFRKNDTEPRYAASPSLIGKLVLHDGAKRDRDPYVGDIAVAGLTSYLTHNVPEAARNVLADLADHQRDDGWIPPASINSYTLQLMDYPMWWVVCSYDLYMYTGDTDYINKYYQAMANVLDKYYPSVTNNDTNLIQKGIGSSGSYGDYGFLPRTGPVTYYNALYVLALDRAASIATMLGGHDKDAARWRERGKVFSAAINERRFDTSVGAFFDGNCGSSPCNTHAQDGNSLAIVSGAANSTIAKSVLSYLSAKNQRPYGNAFYDNDLLEGGFSQRVYAFISYFEREARFMTGLADSALEEMRRLYGWMASHDPKVTAWEGIGANGSLYQGRYSSQAHGWATGIVPSLTNNVLGVKPTGPGFSTWSIKPIPADVQWAKGVVPGPDGPIKVNWNRDKDQGLFWLSASTPPGNSGTISVPVGNVGTSVYINSELAWNNGPQKRAIAAEHNDGYVTIHVDGGDHTVTVGFNM</sequence>
<dbReference type="Gene3D" id="1.50.10.10">
    <property type="match status" value="1"/>
</dbReference>
<evidence type="ECO:0000259" key="4">
    <source>
        <dbReference type="Pfam" id="PF17390"/>
    </source>
</evidence>
<dbReference type="AlphaFoldDB" id="A0A370TZE7"/>
<dbReference type="Pfam" id="PF17389">
    <property type="entry name" value="Bac_rhamnosid6H"/>
    <property type="match status" value="1"/>
</dbReference>
<feature type="transmembrane region" description="Helical" evidence="2">
    <location>
        <begin position="50"/>
        <end position="72"/>
    </location>
</feature>
<dbReference type="InterPro" id="IPR012341">
    <property type="entry name" value="6hp_glycosidase-like_sf"/>
</dbReference>
<dbReference type="STRING" id="2656787.A0A370TZE7"/>
<dbReference type="OrthoDB" id="10036721at2759"/>
<keyword evidence="5" id="KW-0326">Glycosidase</keyword>
<dbReference type="EMBL" id="NPIC01000001">
    <property type="protein sequence ID" value="RDL40897.1"/>
    <property type="molecule type" value="Genomic_DNA"/>
</dbReference>
<evidence type="ECO:0000259" key="3">
    <source>
        <dbReference type="Pfam" id="PF17389"/>
    </source>
</evidence>
<protein>
    <submittedName>
        <fullName evidence="5">Six-hairpin glycosidase</fullName>
    </submittedName>
</protein>
<keyword evidence="2" id="KW-1133">Transmembrane helix</keyword>
<keyword evidence="6" id="KW-1185">Reference proteome</keyword>
<evidence type="ECO:0000313" key="5">
    <source>
        <dbReference type="EMBL" id="RDL40897.1"/>
    </source>
</evidence>
<gene>
    <name evidence="5" type="ORF">BP5553_00876</name>
</gene>
<keyword evidence="2" id="KW-0472">Membrane</keyword>
<dbReference type="InterPro" id="IPR035398">
    <property type="entry name" value="Bac_rhamnosid_C"/>
</dbReference>
<dbReference type="PANTHER" id="PTHR34987">
    <property type="entry name" value="C, PUTATIVE (AFU_ORTHOLOGUE AFUA_3G02880)-RELATED"/>
    <property type="match status" value="1"/>
</dbReference>
<dbReference type="SUPFAM" id="SSF48208">
    <property type="entry name" value="Six-hairpin glycosidases"/>
    <property type="match status" value="1"/>
</dbReference>
<dbReference type="GeneID" id="43593725"/>
<dbReference type="GO" id="GO:0016798">
    <property type="term" value="F:hydrolase activity, acting on glycosyl bonds"/>
    <property type="evidence" value="ECO:0007669"/>
    <property type="project" value="UniProtKB-KW"/>
</dbReference>
<evidence type="ECO:0000313" key="6">
    <source>
        <dbReference type="Proteomes" id="UP000254866"/>
    </source>
</evidence>
<feature type="region of interest" description="Disordered" evidence="1">
    <location>
        <begin position="1"/>
        <end position="35"/>
    </location>
</feature>
<keyword evidence="5" id="KW-0378">Hydrolase</keyword>
<name>A0A370TZE7_9HELO</name>
<dbReference type="Gene3D" id="2.60.420.10">
    <property type="entry name" value="Maltose phosphorylase, domain 3"/>
    <property type="match status" value="1"/>
</dbReference>
<evidence type="ECO:0000256" key="2">
    <source>
        <dbReference type="SAM" id="Phobius"/>
    </source>
</evidence>
<evidence type="ECO:0000256" key="1">
    <source>
        <dbReference type="SAM" id="MobiDB-lite"/>
    </source>
</evidence>
<feature type="domain" description="Alpha-L-rhamnosidase C-terminal" evidence="4">
    <location>
        <begin position="670"/>
        <end position="738"/>
    </location>
</feature>
<dbReference type="InterPro" id="IPR035396">
    <property type="entry name" value="Bac_rhamnosid6H"/>
</dbReference>
<dbReference type="GO" id="GO:0005975">
    <property type="term" value="P:carbohydrate metabolic process"/>
    <property type="evidence" value="ECO:0007669"/>
    <property type="project" value="InterPro"/>
</dbReference>
<dbReference type="PANTHER" id="PTHR34987:SF5">
    <property type="entry name" value="ALPHA-RHAMNOSIDASE"/>
    <property type="match status" value="1"/>
</dbReference>
<keyword evidence="2" id="KW-0812">Transmembrane</keyword>
<feature type="domain" description="Alpha-L-rhamnosidase six-hairpin glycosidase" evidence="3">
    <location>
        <begin position="343"/>
        <end position="567"/>
    </location>
</feature>
<dbReference type="RefSeq" id="XP_031873553.1">
    <property type="nucleotide sequence ID" value="XM_032009499.1"/>
</dbReference>
<reference evidence="5 6" key="1">
    <citation type="journal article" date="2018" name="IMA Fungus">
        <title>IMA Genome-F 9: Draft genome sequence of Annulohypoxylon stygium, Aspergillus mulundensis, Berkeleyomyces basicola (syn. Thielaviopsis basicola), Ceratocystis smalleyi, two Cercospora beticola strains, Coleophoma cylindrospora, Fusarium fracticaudum, Phialophora cf. hyalina, and Morchella septimelata.</title>
        <authorList>
            <person name="Wingfield B.D."/>
            <person name="Bills G.F."/>
            <person name="Dong Y."/>
            <person name="Huang W."/>
            <person name="Nel W.J."/>
            <person name="Swalarsk-Parry B.S."/>
            <person name="Vaghefi N."/>
            <person name="Wilken P.M."/>
            <person name="An Z."/>
            <person name="de Beer Z.W."/>
            <person name="De Vos L."/>
            <person name="Chen L."/>
            <person name="Duong T.A."/>
            <person name="Gao Y."/>
            <person name="Hammerbacher A."/>
            <person name="Kikkert J.R."/>
            <person name="Li Y."/>
            <person name="Li H."/>
            <person name="Li K."/>
            <person name="Li Q."/>
            <person name="Liu X."/>
            <person name="Ma X."/>
            <person name="Naidoo K."/>
            <person name="Pethybridge S.J."/>
            <person name="Sun J."/>
            <person name="Steenkamp E.T."/>
            <person name="van der Nest M.A."/>
            <person name="van Wyk S."/>
            <person name="Wingfield M.J."/>
            <person name="Xiong C."/>
            <person name="Yue Q."/>
            <person name="Zhang X."/>
        </authorList>
    </citation>
    <scope>NUCLEOTIDE SEQUENCE [LARGE SCALE GENOMIC DNA]</scope>
    <source>
        <strain evidence="5 6">BP 5553</strain>
    </source>
</reference>
<dbReference type="Pfam" id="PF17390">
    <property type="entry name" value="Bac_rhamnosid_C"/>
    <property type="match status" value="1"/>
</dbReference>
<comment type="caution">
    <text evidence="5">The sequence shown here is derived from an EMBL/GenBank/DDBJ whole genome shotgun (WGS) entry which is preliminary data.</text>
</comment>
<organism evidence="5 6">
    <name type="scientific">Venustampulla echinocandica</name>
    <dbReference type="NCBI Taxonomy" id="2656787"/>
    <lineage>
        <taxon>Eukaryota</taxon>
        <taxon>Fungi</taxon>
        <taxon>Dikarya</taxon>
        <taxon>Ascomycota</taxon>
        <taxon>Pezizomycotina</taxon>
        <taxon>Leotiomycetes</taxon>
        <taxon>Helotiales</taxon>
        <taxon>Pleuroascaceae</taxon>
        <taxon>Venustampulla</taxon>
    </lineage>
</organism>